<dbReference type="STRING" id="286115.A0A507CVH1"/>
<protein>
    <recommendedName>
        <fullName evidence="5">Protein kinase domain-containing protein</fullName>
    </recommendedName>
</protein>
<dbReference type="Proteomes" id="UP000317494">
    <property type="component" value="Unassembled WGS sequence"/>
</dbReference>
<reference evidence="8 9" key="1">
    <citation type="journal article" date="2019" name="Sci. Rep.">
        <title>Comparative genomics of chytrid fungi reveal insights into the obligate biotrophic and pathogenic lifestyle of Synchytrium endobioticum.</title>
        <authorList>
            <person name="van de Vossenberg B.T.L.H."/>
            <person name="Warris S."/>
            <person name="Nguyen H.D.T."/>
            <person name="van Gent-Pelzer M.P.E."/>
            <person name="Joly D.L."/>
            <person name="van de Geest H.C."/>
            <person name="Bonants P.J.M."/>
            <person name="Smith D.S."/>
            <person name="Levesque C.A."/>
            <person name="van der Lee T.A.J."/>
        </authorList>
    </citation>
    <scope>NUCLEOTIDE SEQUENCE [LARGE SCALE GENOMIC DNA]</scope>
    <source>
        <strain evidence="6 9">LEV6574</strain>
        <strain evidence="7 8">MB42</strain>
    </source>
</reference>
<sequence length="545" mass="61058">MGPSMEMQQITSPPADVLGLSALCTSSRSQPHQVHPDNISGSSAPSSPHLPDLSHDEPKLRTRKCCCSCLSHNPFTMLYYRLFDRDRGEERIRVRIDRRGSRTVVRTRLLNSSGHDEETAGWDEDLSLVDVKVSTPQAMNQMSHMSSDEELNHVMTVFEKAIQNLPPGLEKYVWIGILGWGGNGFVAEALREDKPVAVKFITRARVDESSLVPNDKIPAGIPLEAEIIRRVRHPNIVGFIDIFADDTLYYLVITKAAKLTWRLGPQRDNSQAELALQPRNVRRHVTPRESLVNDKPYKRPTNPAIRDSVSKPGPTRDSVVTNTILSELSASPLVHSSLSPILQSHADSLTQSPTPSPTTPPNQPPNLLLRPRHSHQGDLLDFLQQYGKTPRRVIRHIIMQIVSAYQALLNQGFLYLDFRPENIVIDDSFHITLVDFGMSQPILTNDDELFTQYGTLEASSPEILAGEGYRGFEADIWALGLVFYLICSGGEDALPAGTYFPGMIIKYPSEMEQEYRDLISKMLEVDPTKRVDITTVARHVKSWST</sequence>
<evidence type="ECO:0000256" key="1">
    <source>
        <dbReference type="ARBA" id="ARBA00022741"/>
    </source>
</evidence>
<feature type="region of interest" description="Disordered" evidence="4">
    <location>
        <begin position="346"/>
        <end position="371"/>
    </location>
</feature>
<dbReference type="PANTHER" id="PTHR24346:SF51">
    <property type="entry name" value="PAS DOMAIN-CONTAINING SERINE_THREONINE-PROTEIN KINASE"/>
    <property type="match status" value="1"/>
</dbReference>
<keyword evidence="1 3" id="KW-0547">Nucleotide-binding</keyword>
<evidence type="ECO:0000313" key="8">
    <source>
        <dbReference type="Proteomes" id="UP000317494"/>
    </source>
</evidence>
<feature type="region of interest" description="Disordered" evidence="4">
    <location>
        <begin position="26"/>
        <end position="57"/>
    </location>
</feature>
<evidence type="ECO:0000313" key="9">
    <source>
        <dbReference type="Proteomes" id="UP000320475"/>
    </source>
</evidence>
<evidence type="ECO:0000313" key="7">
    <source>
        <dbReference type="EMBL" id="TPX45371.1"/>
    </source>
</evidence>
<accession>A0A507CVH1</accession>
<keyword evidence="8" id="KW-1185">Reference proteome</keyword>
<evidence type="ECO:0000256" key="3">
    <source>
        <dbReference type="PROSITE-ProRule" id="PRU10141"/>
    </source>
</evidence>
<dbReference type="SUPFAM" id="SSF56112">
    <property type="entry name" value="Protein kinase-like (PK-like)"/>
    <property type="match status" value="1"/>
</dbReference>
<dbReference type="PROSITE" id="PS00107">
    <property type="entry name" value="PROTEIN_KINASE_ATP"/>
    <property type="match status" value="1"/>
</dbReference>
<dbReference type="EMBL" id="QEAN01000155">
    <property type="protein sequence ID" value="TPX45371.1"/>
    <property type="molecule type" value="Genomic_DNA"/>
</dbReference>
<dbReference type="Pfam" id="PF00069">
    <property type="entry name" value="Pkinase"/>
    <property type="match status" value="1"/>
</dbReference>
<dbReference type="PROSITE" id="PS50011">
    <property type="entry name" value="PROTEIN_KINASE_DOM"/>
    <property type="match status" value="1"/>
</dbReference>
<evidence type="ECO:0000256" key="4">
    <source>
        <dbReference type="SAM" id="MobiDB-lite"/>
    </source>
</evidence>
<dbReference type="OrthoDB" id="4062651at2759"/>
<dbReference type="VEuPathDB" id="FungiDB:SeMB42_g04036"/>
<dbReference type="AlphaFoldDB" id="A0A507CVH1"/>
<dbReference type="InterPro" id="IPR011009">
    <property type="entry name" value="Kinase-like_dom_sf"/>
</dbReference>
<name>A0A507CVH1_9FUNG</name>
<evidence type="ECO:0000256" key="2">
    <source>
        <dbReference type="ARBA" id="ARBA00022840"/>
    </source>
</evidence>
<feature type="binding site" evidence="3">
    <location>
        <position position="199"/>
    </location>
    <ligand>
        <name>ATP</name>
        <dbReference type="ChEBI" id="CHEBI:30616"/>
    </ligand>
</feature>
<dbReference type="GO" id="GO:0004674">
    <property type="term" value="F:protein serine/threonine kinase activity"/>
    <property type="evidence" value="ECO:0007669"/>
    <property type="project" value="TreeGrafter"/>
</dbReference>
<dbReference type="InterPro" id="IPR000719">
    <property type="entry name" value="Prot_kinase_dom"/>
</dbReference>
<dbReference type="EMBL" id="QEAM01000233">
    <property type="protein sequence ID" value="TPX43212.1"/>
    <property type="molecule type" value="Genomic_DNA"/>
</dbReference>
<keyword evidence="2 3" id="KW-0067">ATP-binding</keyword>
<evidence type="ECO:0000313" key="6">
    <source>
        <dbReference type="EMBL" id="TPX43212.1"/>
    </source>
</evidence>
<feature type="region of interest" description="Disordered" evidence="4">
    <location>
        <begin position="272"/>
        <end position="318"/>
    </location>
</feature>
<dbReference type="PANTHER" id="PTHR24346">
    <property type="entry name" value="MAP/MICROTUBULE AFFINITY-REGULATING KINASE"/>
    <property type="match status" value="1"/>
</dbReference>
<feature type="compositionally biased region" description="Pro residues" evidence="4">
    <location>
        <begin position="354"/>
        <end position="364"/>
    </location>
</feature>
<dbReference type="InterPro" id="IPR017441">
    <property type="entry name" value="Protein_kinase_ATP_BS"/>
</dbReference>
<dbReference type="Gene3D" id="3.30.200.20">
    <property type="entry name" value="Phosphorylase Kinase, domain 1"/>
    <property type="match status" value="1"/>
</dbReference>
<proteinExistence type="predicted"/>
<comment type="caution">
    <text evidence="6">The sequence shown here is derived from an EMBL/GenBank/DDBJ whole genome shotgun (WGS) entry which is preliminary data.</text>
</comment>
<dbReference type="Gene3D" id="1.10.510.10">
    <property type="entry name" value="Transferase(Phosphotransferase) domain 1"/>
    <property type="match status" value="1"/>
</dbReference>
<dbReference type="GO" id="GO:0005829">
    <property type="term" value="C:cytosol"/>
    <property type="evidence" value="ECO:0007669"/>
    <property type="project" value="TreeGrafter"/>
</dbReference>
<organism evidence="6 9">
    <name type="scientific">Synchytrium endobioticum</name>
    <dbReference type="NCBI Taxonomy" id="286115"/>
    <lineage>
        <taxon>Eukaryota</taxon>
        <taxon>Fungi</taxon>
        <taxon>Fungi incertae sedis</taxon>
        <taxon>Chytridiomycota</taxon>
        <taxon>Chytridiomycota incertae sedis</taxon>
        <taxon>Chytridiomycetes</taxon>
        <taxon>Synchytriales</taxon>
        <taxon>Synchytriaceae</taxon>
        <taxon>Synchytrium</taxon>
    </lineage>
</organism>
<dbReference type="Proteomes" id="UP000320475">
    <property type="component" value="Unassembled WGS sequence"/>
</dbReference>
<gene>
    <name evidence="6" type="ORF">SeLEV6574_g05188</name>
    <name evidence="7" type="ORF">SeMB42_g04036</name>
</gene>
<dbReference type="GO" id="GO:0035556">
    <property type="term" value="P:intracellular signal transduction"/>
    <property type="evidence" value="ECO:0007669"/>
    <property type="project" value="TreeGrafter"/>
</dbReference>
<feature type="domain" description="Protein kinase" evidence="5">
    <location>
        <begin position="172"/>
        <end position="542"/>
    </location>
</feature>
<evidence type="ECO:0000259" key="5">
    <source>
        <dbReference type="PROSITE" id="PS50011"/>
    </source>
</evidence>
<dbReference type="GO" id="GO:0005524">
    <property type="term" value="F:ATP binding"/>
    <property type="evidence" value="ECO:0007669"/>
    <property type="project" value="UniProtKB-UniRule"/>
</dbReference>
<dbReference type="GO" id="GO:0005634">
    <property type="term" value="C:nucleus"/>
    <property type="evidence" value="ECO:0007669"/>
    <property type="project" value="TreeGrafter"/>
</dbReference>
<dbReference type="GO" id="GO:0045719">
    <property type="term" value="P:negative regulation of glycogen biosynthetic process"/>
    <property type="evidence" value="ECO:0007669"/>
    <property type="project" value="TreeGrafter"/>
</dbReference>